<gene>
    <name evidence="2" type="ORF">K7X08_004745</name>
</gene>
<sequence>MNSKSNPRGTPTVGGTPAGKSVVMLVLATNPATGTTNRDIIPKETNDTCNSRDTPPVQCMHGIASSMETGMTSESIEKTEVSHAPQVFDKRTEAAGSLAQHPSNKKRMEEAPKWANLFNENKFDSRGMELAYIAPTIIEGRFVVQLQKEELDKENDKWQNALIIYVAGSSPTIAAIERYPSYCETCLQVGHTCPVKKPPEQAAKQQQMNQPKEGKQAPQATTWQKRMEGPAPAPATKPIPVAKHPMTAQTNPQVIFRTPLPEQMRHMVEQSKNTQQQAANTKEIDVFSPVEFPPMQVNQRQQEDGKVANVATM</sequence>
<organism evidence="2 3">
    <name type="scientific">Anisodus acutangulus</name>
    <dbReference type="NCBI Taxonomy" id="402998"/>
    <lineage>
        <taxon>Eukaryota</taxon>
        <taxon>Viridiplantae</taxon>
        <taxon>Streptophyta</taxon>
        <taxon>Embryophyta</taxon>
        <taxon>Tracheophyta</taxon>
        <taxon>Spermatophyta</taxon>
        <taxon>Magnoliopsida</taxon>
        <taxon>eudicotyledons</taxon>
        <taxon>Gunneridae</taxon>
        <taxon>Pentapetalae</taxon>
        <taxon>asterids</taxon>
        <taxon>lamiids</taxon>
        <taxon>Solanales</taxon>
        <taxon>Solanaceae</taxon>
        <taxon>Solanoideae</taxon>
        <taxon>Hyoscyameae</taxon>
        <taxon>Anisodus</taxon>
    </lineage>
</organism>
<evidence type="ECO:0000313" key="3">
    <source>
        <dbReference type="Proteomes" id="UP001152561"/>
    </source>
</evidence>
<accession>A0A9Q1MHR7</accession>
<evidence type="ECO:0000313" key="2">
    <source>
        <dbReference type="EMBL" id="KAJ8557979.1"/>
    </source>
</evidence>
<dbReference type="OrthoDB" id="10464640at2759"/>
<dbReference type="EMBL" id="JAJAGQ010000007">
    <property type="protein sequence ID" value="KAJ8557979.1"/>
    <property type="molecule type" value="Genomic_DNA"/>
</dbReference>
<comment type="caution">
    <text evidence="2">The sequence shown here is derived from an EMBL/GenBank/DDBJ whole genome shotgun (WGS) entry which is preliminary data.</text>
</comment>
<name>A0A9Q1MHR7_9SOLA</name>
<feature type="region of interest" description="Disordered" evidence="1">
    <location>
        <begin position="293"/>
        <end position="313"/>
    </location>
</feature>
<feature type="region of interest" description="Disordered" evidence="1">
    <location>
        <begin position="197"/>
        <end position="249"/>
    </location>
</feature>
<dbReference type="AlphaFoldDB" id="A0A9Q1MHR7"/>
<feature type="region of interest" description="Disordered" evidence="1">
    <location>
        <begin position="34"/>
        <end position="56"/>
    </location>
</feature>
<proteinExistence type="predicted"/>
<dbReference type="Proteomes" id="UP001152561">
    <property type="component" value="Unassembled WGS sequence"/>
</dbReference>
<evidence type="ECO:0000256" key="1">
    <source>
        <dbReference type="SAM" id="MobiDB-lite"/>
    </source>
</evidence>
<protein>
    <submittedName>
        <fullName evidence="2">Uncharacterized protein</fullName>
    </submittedName>
</protein>
<keyword evidence="3" id="KW-1185">Reference proteome</keyword>
<dbReference type="PANTHER" id="PTHR33233:SF17">
    <property type="entry name" value="DUF4283 DOMAIN-CONTAINING PROTEIN"/>
    <property type="match status" value="1"/>
</dbReference>
<dbReference type="PANTHER" id="PTHR33233">
    <property type="entry name" value="ENDONUCLEASE/EXONUCLEASE/PHOSPHATASE"/>
    <property type="match status" value="1"/>
</dbReference>
<reference evidence="3" key="1">
    <citation type="journal article" date="2023" name="Proc. Natl. Acad. Sci. U.S.A.">
        <title>Genomic and structural basis for evolution of tropane alkaloid biosynthesis.</title>
        <authorList>
            <person name="Wanga Y.-J."/>
            <person name="Taina T."/>
            <person name="Yua J.-Y."/>
            <person name="Lia J."/>
            <person name="Xua B."/>
            <person name="Chenc J."/>
            <person name="D'Auriad J.C."/>
            <person name="Huanga J.-P."/>
            <person name="Huanga S.-X."/>
        </authorList>
    </citation>
    <scope>NUCLEOTIDE SEQUENCE [LARGE SCALE GENOMIC DNA]</scope>
    <source>
        <strain evidence="3">cv. KIB-2019</strain>
    </source>
</reference>